<evidence type="ECO:0000313" key="3">
    <source>
        <dbReference type="EMBL" id="KAH3891988.1"/>
    </source>
</evidence>
<dbReference type="AlphaFoldDB" id="A0A9D4S676"/>
<evidence type="ECO:0000313" key="4">
    <source>
        <dbReference type="Proteomes" id="UP000828390"/>
    </source>
</evidence>
<reference evidence="3" key="1">
    <citation type="journal article" date="2019" name="bioRxiv">
        <title>The Genome of the Zebra Mussel, Dreissena polymorpha: A Resource for Invasive Species Research.</title>
        <authorList>
            <person name="McCartney M.A."/>
            <person name="Auch B."/>
            <person name="Kono T."/>
            <person name="Mallez S."/>
            <person name="Zhang Y."/>
            <person name="Obille A."/>
            <person name="Becker A."/>
            <person name="Abrahante J.E."/>
            <person name="Garbe J."/>
            <person name="Badalamenti J.P."/>
            <person name="Herman A."/>
            <person name="Mangelson H."/>
            <person name="Liachko I."/>
            <person name="Sullivan S."/>
            <person name="Sone E.D."/>
            <person name="Koren S."/>
            <person name="Silverstein K.A.T."/>
            <person name="Beckman K.B."/>
            <person name="Gohl D.M."/>
        </authorList>
    </citation>
    <scope>NUCLEOTIDE SEQUENCE</scope>
    <source>
        <strain evidence="3">Duluth1</strain>
        <tissue evidence="3">Whole animal</tissue>
    </source>
</reference>
<protein>
    <submittedName>
        <fullName evidence="3">Uncharacterized protein</fullName>
    </submittedName>
</protein>
<keyword evidence="4" id="KW-1185">Reference proteome</keyword>
<feature type="region of interest" description="Disordered" evidence="1">
    <location>
        <begin position="168"/>
        <end position="195"/>
    </location>
</feature>
<keyword evidence="2" id="KW-1133">Transmembrane helix</keyword>
<keyword evidence="2" id="KW-0812">Transmembrane</keyword>
<feature type="compositionally biased region" description="Basic and acidic residues" evidence="1">
    <location>
        <begin position="175"/>
        <end position="185"/>
    </location>
</feature>
<proteinExistence type="predicted"/>
<evidence type="ECO:0000256" key="2">
    <source>
        <dbReference type="SAM" id="Phobius"/>
    </source>
</evidence>
<name>A0A9D4S676_DREPO</name>
<comment type="caution">
    <text evidence="3">The sequence shown here is derived from an EMBL/GenBank/DDBJ whole genome shotgun (WGS) entry which is preliminary data.</text>
</comment>
<evidence type="ECO:0000256" key="1">
    <source>
        <dbReference type="SAM" id="MobiDB-lite"/>
    </source>
</evidence>
<dbReference type="Proteomes" id="UP000828390">
    <property type="component" value="Unassembled WGS sequence"/>
</dbReference>
<accession>A0A9D4S676</accession>
<gene>
    <name evidence="3" type="ORF">DPMN_016098</name>
</gene>
<feature type="compositionally biased region" description="Polar residues" evidence="1">
    <location>
        <begin position="186"/>
        <end position="195"/>
    </location>
</feature>
<keyword evidence="2" id="KW-0472">Membrane</keyword>
<feature type="transmembrane region" description="Helical" evidence="2">
    <location>
        <begin position="12"/>
        <end position="30"/>
    </location>
</feature>
<organism evidence="3 4">
    <name type="scientific">Dreissena polymorpha</name>
    <name type="common">Zebra mussel</name>
    <name type="synonym">Mytilus polymorpha</name>
    <dbReference type="NCBI Taxonomy" id="45954"/>
    <lineage>
        <taxon>Eukaryota</taxon>
        <taxon>Metazoa</taxon>
        <taxon>Spiralia</taxon>
        <taxon>Lophotrochozoa</taxon>
        <taxon>Mollusca</taxon>
        <taxon>Bivalvia</taxon>
        <taxon>Autobranchia</taxon>
        <taxon>Heteroconchia</taxon>
        <taxon>Euheterodonta</taxon>
        <taxon>Imparidentia</taxon>
        <taxon>Neoheterodontei</taxon>
        <taxon>Myida</taxon>
        <taxon>Dreissenoidea</taxon>
        <taxon>Dreissenidae</taxon>
        <taxon>Dreissena</taxon>
    </lineage>
</organism>
<dbReference type="EMBL" id="JAIWYP010000001">
    <property type="protein sequence ID" value="KAH3891988.1"/>
    <property type="molecule type" value="Genomic_DNA"/>
</dbReference>
<reference evidence="3" key="2">
    <citation type="submission" date="2020-11" db="EMBL/GenBank/DDBJ databases">
        <authorList>
            <person name="McCartney M.A."/>
            <person name="Auch B."/>
            <person name="Kono T."/>
            <person name="Mallez S."/>
            <person name="Becker A."/>
            <person name="Gohl D.M."/>
            <person name="Silverstein K.A.T."/>
            <person name="Koren S."/>
            <person name="Bechman K.B."/>
            <person name="Herman A."/>
            <person name="Abrahante J.E."/>
            <person name="Garbe J."/>
        </authorList>
    </citation>
    <scope>NUCLEOTIDE SEQUENCE</scope>
    <source>
        <strain evidence="3">Duluth1</strain>
        <tissue evidence="3">Whole animal</tissue>
    </source>
</reference>
<sequence length="195" mass="21305">MLAALRRKQSTVSTMAALALSGILPGIIIGPSDRKMLNGTFDKCFLQTTDSTDSSTKPNNANSNALLPIPGIPITMPIRPNVTLNIPEVNFDIIDESDDSEDDEHIQQPITGSRSNVSISESPYFTPRHSILSDLGNSILRIGTPPRMTLDCYSTDMRPLMLHQTSLCSDSDESSDGRWAIEPHSEINTTQTHPV</sequence>